<dbReference type="InterPro" id="IPR002347">
    <property type="entry name" value="SDR_fam"/>
</dbReference>
<organism evidence="4 5">
    <name type="scientific">Naegleria fowleri</name>
    <name type="common">Brain eating amoeba</name>
    <dbReference type="NCBI Taxonomy" id="5763"/>
    <lineage>
        <taxon>Eukaryota</taxon>
        <taxon>Discoba</taxon>
        <taxon>Heterolobosea</taxon>
        <taxon>Tetramitia</taxon>
        <taxon>Eutetramitia</taxon>
        <taxon>Vahlkampfiidae</taxon>
        <taxon>Naegleria</taxon>
    </lineage>
</organism>
<dbReference type="VEuPathDB" id="AmoebaDB:NF0091550"/>
<dbReference type="VEuPathDB" id="AmoebaDB:FDP41_008039"/>
<dbReference type="InterPro" id="IPR036291">
    <property type="entry name" value="NAD(P)-bd_dom_sf"/>
</dbReference>
<dbReference type="SUPFAM" id="SSF51735">
    <property type="entry name" value="NAD(P)-binding Rossmann-fold domains"/>
    <property type="match status" value="1"/>
</dbReference>
<dbReference type="PANTHER" id="PTHR24320:SF148">
    <property type="entry name" value="NAD(P)-BINDING ROSSMANN-FOLD SUPERFAMILY PROTEIN"/>
    <property type="match status" value="1"/>
</dbReference>
<evidence type="ECO:0000313" key="4">
    <source>
        <dbReference type="EMBL" id="KAF0984124.1"/>
    </source>
</evidence>
<dbReference type="RefSeq" id="XP_044568837.1">
    <property type="nucleotide sequence ID" value="XM_044711850.1"/>
</dbReference>
<evidence type="ECO:0000256" key="3">
    <source>
        <dbReference type="SAM" id="MobiDB-lite"/>
    </source>
</evidence>
<dbReference type="Proteomes" id="UP000444721">
    <property type="component" value="Unassembled WGS sequence"/>
</dbReference>
<dbReference type="PRINTS" id="PR00081">
    <property type="entry name" value="GDHRDH"/>
</dbReference>
<evidence type="ECO:0000256" key="1">
    <source>
        <dbReference type="ARBA" id="ARBA00006484"/>
    </source>
</evidence>
<keyword evidence="2" id="KW-0560">Oxidoreductase</keyword>
<feature type="region of interest" description="Disordered" evidence="3">
    <location>
        <begin position="1"/>
        <end position="27"/>
    </location>
</feature>
<comment type="caution">
    <text evidence="4">The sequence shown here is derived from an EMBL/GenBank/DDBJ whole genome shotgun (WGS) entry which is preliminary data.</text>
</comment>
<accession>A0A6A5CC36</accession>
<name>A0A6A5CC36_NAEFO</name>
<dbReference type="Pfam" id="PF00106">
    <property type="entry name" value="adh_short"/>
    <property type="match status" value="2"/>
</dbReference>
<comment type="similarity">
    <text evidence="1">Belongs to the short-chain dehydrogenases/reductases (SDR) family.</text>
</comment>
<dbReference type="VEuPathDB" id="AmoebaDB:NfTy_004030"/>
<reference evidence="4 5" key="1">
    <citation type="journal article" date="2019" name="Sci. Rep.">
        <title>Nanopore sequencing improves the draft genome of the human pathogenic amoeba Naegleria fowleri.</title>
        <authorList>
            <person name="Liechti N."/>
            <person name="Schurch N."/>
            <person name="Bruggmann R."/>
            <person name="Wittwer M."/>
        </authorList>
    </citation>
    <scope>NUCLEOTIDE SEQUENCE [LARGE SCALE GENOMIC DNA]</scope>
    <source>
        <strain evidence="4 5">ATCC 30894</strain>
    </source>
</reference>
<evidence type="ECO:0000256" key="2">
    <source>
        <dbReference type="ARBA" id="ARBA00023002"/>
    </source>
</evidence>
<dbReference type="EMBL" id="VFQX01000004">
    <property type="protein sequence ID" value="KAF0984124.1"/>
    <property type="molecule type" value="Genomic_DNA"/>
</dbReference>
<dbReference type="AlphaFoldDB" id="A0A6A5CC36"/>
<dbReference type="PANTHER" id="PTHR24320">
    <property type="entry name" value="RETINOL DEHYDROGENASE"/>
    <property type="match status" value="1"/>
</dbReference>
<evidence type="ECO:0000313" key="5">
    <source>
        <dbReference type="Proteomes" id="UP000444721"/>
    </source>
</evidence>
<keyword evidence="5" id="KW-1185">Reference proteome</keyword>
<dbReference type="Gene3D" id="3.40.50.720">
    <property type="entry name" value="NAD(P)-binding Rossmann-like Domain"/>
    <property type="match status" value="1"/>
</dbReference>
<sequence length="396" mass="44771">MKSFDSMPSHQQLTSSTPLKQDSTTPFEDTLPNRIVLLTGGTNGVGRECAKQMLALGVNVIITSSNEERAKQVAHCMECEDICEKEYGAQEDAMMKSLFEKLWPKISSPSSSSSTSSRFKKGKCIGMEMDLMDLEKVAQSCVKLCQEILPNHFGTDQLDGIVNNAGVVGSTGNEENAVLNPQGVSKTFSVCYLGHFLMNYLLRNRLRENGRIVVVSSNVVQLMISDRYTSLEQLDWMKMIYHEKTKGTIPPYAYNKLFCSMHCLNLHDKWIIAKECPHLQSVNYVHPGVMMTNLLERAKEEQKQSSPFLAYISYGIGKIIHAFSGIPISRGAFHELRLALDPSITCSGKFFFMQQEKDPKDDHILLTRKEEREKLWNFSMKIVGPFLERYSPLIEQ</sequence>
<dbReference type="GO" id="GO:0016491">
    <property type="term" value="F:oxidoreductase activity"/>
    <property type="evidence" value="ECO:0007669"/>
    <property type="project" value="UniProtKB-KW"/>
</dbReference>
<gene>
    <name evidence="4" type="ORF">FDP41_008039</name>
</gene>
<dbReference type="OrthoDB" id="7289984at2759"/>
<dbReference type="GeneID" id="68115257"/>
<protein>
    <submittedName>
        <fullName evidence="4">Uncharacterized protein</fullName>
    </submittedName>
</protein>
<dbReference type="OMA" id="ECEDICE"/>
<proteinExistence type="inferred from homology"/>